<evidence type="ECO:0000313" key="4">
    <source>
        <dbReference type="Proteomes" id="UP000257109"/>
    </source>
</evidence>
<protein>
    <recommendedName>
        <fullName evidence="2">Integrase catalytic domain-containing protein</fullName>
    </recommendedName>
</protein>
<dbReference type="InterPro" id="IPR001584">
    <property type="entry name" value="Integrase_cat-core"/>
</dbReference>
<name>A0A371GNT1_MUCPR</name>
<organism evidence="3 4">
    <name type="scientific">Mucuna pruriens</name>
    <name type="common">Velvet bean</name>
    <name type="synonym">Dolichos pruriens</name>
    <dbReference type="NCBI Taxonomy" id="157652"/>
    <lineage>
        <taxon>Eukaryota</taxon>
        <taxon>Viridiplantae</taxon>
        <taxon>Streptophyta</taxon>
        <taxon>Embryophyta</taxon>
        <taxon>Tracheophyta</taxon>
        <taxon>Spermatophyta</taxon>
        <taxon>Magnoliopsida</taxon>
        <taxon>eudicotyledons</taxon>
        <taxon>Gunneridae</taxon>
        <taxon>Pentapetalae</taxon>
        <taxon>rosids</taxon>
        <taxon>fabids</taxon>
        <taxon>Fabales</taxon>
        <taxon>Fabaceae</taxon>
        <taxon>Papilionoideae</taxon>
        <taxon>50 kb inversion clade</taxon>
        <taxon>NPAAA clade</taxon>
        <taxon>indigoferoid/millettioid clade</taxon>
        <taxon>Phaseoleae</taxon>
        <taxon>Mucuna</taxon>
    </lineage>
</organism>
<dbReference type="GO" id="GO:0003676">
    <property type="term" value="F:nucleic acid binding"/>
    <property type="evidence" value="ECO:0007669"/>
    <property type="project" value="InterPro"/>
</dbReference>
<dbReference type="InterPro" id="IPR039537">
    <property type="entry name" value="Retrotran_Ty1/copia-like"/>
</dbReference>
<reference evidence="3" key="1">
    <citation type="submission" date="2018-05" db="EMBL/GenBank/DDBJ databases">
        <title>Draft genome of Mucuna pruriens seed.</title>
        <authorList>
            <person name="Nnadi N.E."/>
            <person name="Vos R."/>
            <person name="Hasami M.H."/>
            <person name="Devisetty U.K."/>
            <person name="Aguiy J.C."/>
        </authorList>
    </citation>
    <scope>NUCLEOTIDE SEQUENCE [LARGE SCALE GENOMIC DNA]</scope>
    <source>
        <strain evidence="3">JCA_2017</strain>
    </source>
</reference>
<dbReference type="InterPro" id="IPR036397">
    <property type="entry name" value="RNaseH_sf"/>
</dbReference>
<dbReference type="Gene3D" id="3.30.420.10">
    <property type="entry name" value="Ribonuclease H-like superfamily/Ribonuclease H"/>
    <property type="match status" value="1"/>
</dbReference>
<dbReference type="PANTHER" id="PTHR42648">
    <property type="entry name" value="TRANSPOSASE, PUTATIVE-RELATED"/>
    <property type="match status" value="1"/>
</dbReference>
<dbReference type="PANTHER" id="PTHR42648:SF28">
    <property type="entry name" value="TRANSPOSON-ENCODED PROTEIN WITH RIBONUCLEASE H-LIKE AND RETROVIRUS ZINC FINGER-LIKE DOMAINS"/>
    <property type="match status" value="1"/>
</dbReference>
<dbReference type="EMBL" id="QJKJ01004924">
    <property type="protein sequence ID" value="RDX92221.1"/>
    <property type="molecule type" value="Genomic_DNA"/>
</dbReference>
<dbReference type="AlphaFoldDB" id="A0A371GNT1"/>
<dbReference type="Proteomes" id="UP000257109">
    <property type="component" value="Unassembled WGS sequence"/>
</dbReference>
<keyword evidence="4" id="KW-1185">Reference proteome</keyword>
<dbReference type="SUPFAM" id="SSF53098">
    <property type="entry name" value="Ribonuclease H-like"/>
    <property type="match status" value="1"/>
</dbReference>
<dbReference type="InterPro" id="IPR012337">
    <property type="entry name" value="RNaseH-like_sf"/>
</dbReference>
<feature type="compositionally biased region" description="Acidic residues" evidence="1">
    <location>
        <begin position="172"/>
        <end position="184"/>
    </location>
</feature>
<proteinExistence type="predicted"/>
<accession>A0A371GNT1</accession>
<evidence type="ECO:0000259" key="2">
    <source>
        <dbReference type="PROSITE" id="PS50994"/>
    </source>
</evidence>
<comment type="caution">
    <text evidence="3">The sequence shown here is derived from an EMBL/GenBank/DDBJ whole genome shotgun (WGS) entry which is preliminary data.</text>
</comment>
<feature type="region of interest" description="Disordered" evidence="1">
    <location>
        <begin position="172"/>
        <end position="206"/>
    </location>
</feature>
<feature type="domain" description="Integrase catalytic" evidence="2">
    <location>
        <begin position="1"/>
        <end position="113"/>
    </location>
</feature>
<dbReference type="PROSITE" id="PS50994">
    <property type="entry name" value="INTEGRASE"/>
    <property type="match status" value="1"/>
</dbReference>
<gene>
    <name evidence="3" type="ORF">CR513_25684</name>
</gene>
<sequence>MQLWLKGVKHASDVHFNLIFVHMFDDDDYDNHFGYGKWKLTKTKDQVLKKFKQFQTFVKEQSGKKVKCICFDNGGEYYGPFDVYCKQYCIKHEKTPPKTPQLNGLAKRMNKILLLNTDVQDNIWFDKDVKCDHLRVFGCKTFVHVPKDERSKLDMKTMQLGDGFDISLDDDAEEEQEMSQDENLGDAPKPLVQLRRSNKKRQSSTRSKHIDVRYHWICDTLDAKLSELTKVHINDNGVDMIIKVVPRGKFEACCDIVGLAITST</sequence>
<evidence type="ECO:0000313" key="3">
    <source>
        <dbReference type="EMBL" id="RDX92221.1"/>
    </source>
</evidence>
<feature type="non-terminal residue" evidence="3">
    <location>
        <position position="1"/>
    </location>
</feature>
<dbReference type="GO" id="GO:0015074">
    <property type="term" value="P:DNA integration"/>
    <property type="evidence" value="ECO:0007669"/>
    <property type="project" value="InterPro"/>
</dbReference>
<evidence type="ECO:0000256" key="1">
    <source>
        <dbReference type="SAM" id="MobiDB-lite"/>
    </source>
</evidence>
<feature type="compositionally biased region" description="Basic residues" evidence="1">
    <location>
        <begin position="196"/>
        <end position="206"/>
    </location>
</feature>